<protein>
    <submittedName>
        <fullName evidence="9">Uncharacterized protein</fullName>
    </submittedName>
</protein>
<comment type="caution">
    <text evidence="9">The sequence shown here is derived from an EMBL/GenBank/DDBJ whole genome shotgun (WGS) entry which is preliminary data.</text>
</comment>
<dbReference type="PANTHER" id="PTHR21394">
    <property type="entry name" value="MAU2 CHROMATID COHESION FACTOR HOMOLOG"/>
    <property type="match status" value="1"/>
</dbReference>
<keyword evidence="5" id="KW-0159">Chromosome partition</keyword>
<dbReference type="STRING" id="40998.A0A2P8ABJ0"/>
<comment type="subcellular location">
    <subcellularLocation>
        <location evidence="1">Nucleus</location>
    </subcellularLocation>
</comment>
<comment type="similarity">
    <text evidence="2">Belongs to the SCC4/mau-2 family.</text>
</comment>
<dbReference type="OrthoDB" id="5565328at2759"/>
<feature type="compositionally biased region" description="Polar residues" evidence="8">
    <location>
        <begin position="117"/>
        <end position="132"/>
    </location>
</feature>
<dbReference type="EMBL" id="NHZQ01000037">
    <property type="protein sequence ID" value="PSK57803.1"/>
    <property type="molecule type" value="Genomic_DNA"/>
</dbReference>
<keyword evidence="3" id="KW-0132">Cell division</keyword>
<feature type="compositionally biased region" description="Polar residues" evidence="8">
    <location>
        <begin position="59"/>
        <end position="74"/>
    </location>
</feature>
<feature type="compositionally biased region" description="Polar residues" evidence="8">
    <location>
        <begin position="214"/>
        <end position="232"/>
    </location>
</feature>
<feature type="region of interest" description="Disordered" evidence="8">
    <location>
        <begin position="59"/>
        <end position="100"/>
    </location>
</feature>
<dbReference type="Proteomes" id="UP000243723">
    <property type="component" value="Unassembled WGS sequence"/>
</dbReference>
<gene>
    <name evidence="9" type="ORF">B9Z65_9005</name>
</gene>
<dbReference type="GO" id="GO:0007064">
    <property type="term" value="P:mitotic sister chromatid cohesion"/>
    <property type="evidence" value="ECO:0007669"/>
    <property type="project" value="InterPro"/>
</dbReference>
<evidence type="ECO:0000256" key="2">
    <source>
        <dbReference type="ARBA" id="ARBA00008585"/>
    </source>
</evidence>
<evidence type="ECO:0000313" key="10">
    <source>
        <dbReference type="Proteomes" id="UP000243723"/>
    </source>
</evidence>
<keyword evidence="6" id="KW-0539">Nucleus</keyword>
<keyword evidence="7" id="KW-0131">Cell cycle</keyword>
<sequence length="926" mass="103624">MNNQNHGQHWQQQGQYGYQNPAQYQGTARQPMVVIPQRPPDELMQFYNSQTNYSQAQLFPPQGQASYPPQSQFPNHGYSHGYHPQMHHMPQSPQVSQMHMQQMQYNQHMYQGNFNIDQQPQSRKSHHAQSPSFVPAPPTLSSQSQRSSSQSQPHMRPEQVQPRSASQSIAQVRQEQPKDMAALQSSHQLKTEPPRRQSGTQPNFEVKKEVASSRHPSMTTSQQMPRSVSSQPPRDGSQPRKIPQVVIPAKKQSAASNFAQAFAPPAKLPKLPKAVPKAAPVVAARSLDGVSDDDADYKPVLLSLAEQYISAARSMSTSLARTPSHHDVKHYHELMSLGLTCLDSAIENWKVGDTRTLVRLRLQYATLLFEETDDHDKAQSILSQGITACERSKLLDQKCSMQHLLARIQFQSKPKAAFRIIDSALEDVTAYNNVVWTYAFRFLRVALALQLQRNNEVPATLQQLKQLIALSQSRGDITVLAMAHILEAEVHLRTGSIDAVEQAQRAIAAAQSHQLHPSFEKIPQLTALALFADLCCDLAMDKLDQLNAKVTKLQSFIDQFGGDEKSWLSSNFYLPTSVPTTGSILEDTSGIVRKTADGKASITFRWLNKNELFMLGFLLSGAARLQQNCIDERAEHYLSEGISYAKKGSVDTKTSTKSLEAACASVAREQSISLIMHIYRTFAHAIRSNWAYSNTSLQEIYKDFSEATIAEHAQILRYLEGVIKQGHGDLKGAIASYSAPELTLPATFTNKTYGPDHELRLVAAINRVMILKSSPQTNAEGDTVLRQILPVSQRHHSMSIRASVNLLQAMRGAELPVIELKKFLQTSLSMAQGVQNQQLISLLLNVMTVRFFKSIVGQQAEKSASVSWQISRKMRSPMWVGVSGQNLADNLRLQGKNDEAQKIQWEADKWFGKTPELIRKRYGDWT</sequence>
<reference evidence="9 10" key="1">
    <citation type="submission" date="2017-05" db="EMBL/GenBank/DDBJ databases">
        <title>Draft genome sequence of Elsinoe australis.</title>
        <authorList>
            <person name="Cheng Q."/>
        </authorList>
    </citation>
    <scope>NUCLEOTIDE SEQUENCE [LARGE SCALE GENOMIC DNA]</scope>
    <source>
        <strain evidence="9 10">NL1</strain>
    </source>
</reference>
<accession>A0A2P8ABJ0</accession>
<dbReference type="Pfam" id="PF10345">
    <property type="entry name" value="Cohesin_load"/>
    <property type="match status" value="1"/>
</dbReference>
<evidence type="ECO:0000256" key="1">
    <source>
        <dbReference type="ARBA" id="ARBA00004123"/>
    </source>
</evidence>
<keyword evidence="10" id="KW-1185">Reference proteome</keyword>
<evidence type="ECO:0000256" key="6">
    <source>
        <dbReference type="ARBA" id="ARBA00023242"/>
    </source>
</evidence>
<evidence type="ECO:0000256" key="8">
    <source>
        <dbReference type="SAM" id="MobiDB-lite"/>
    </source>
</evidence>
<dbReference type="GO" id="GO:0051301">
    <property type="term" value="P:cell division"/>
    <property type="evidence" value="ECO:0007669"/>
    <property type="project" value="UniProtKB-KW"/>
</dbReference>
<dbReference type="GO" id="GO:0007059">
    <property type="term" value="P:chromosome segregation"/>
    <property type="evidence" value="ECO:0007669"/>
    <property type="project" value="UniProtKB-KW"/>
</dbReference>
<feature type="compositionally biased region" description="Low complexity" evidence="8">
    <location>
        <begin position="141"/>
        <end position="152"/>
    </location>
</feature>
<evidence type="ECO:0000256" key="5">
    <source>
        <dbReference type="ARBA" id="ARBA00022829"/>
    </source>
</evidence>
<proteinExistence type="inferred from homology"/>
<keyword evidence="4" id="KW-0498">Mitosis</keyword>
<organism evidence="9 10">
    <name type="scientific">Elsinoe australis</name>
    <dbReference type="NCBI Taxonomy" id="40998"/>
    <lineage>
        <taxon>Eukaryota</taxon>
        <taxon>Fungi</taxon>
        <taxon>Dikarya</taxon>
        <taxon>Ascomycota</taxon>
        <taxon>Pezizomycotina</taxon>
        <taxon>Dothideomycetes</taxon>
        <taxon>Dothideomycetidae</taxon>
        <taxon>Myriangiales</taxon>
        <taxon>Elsinoaceae</taxon>
        <taxon>Elsinoe</taxon>
    </lineage>
</organism>
<dbReference type="InterPro" id="IPR019440">
    <property type="entry name" value="MAU2"/>
</dbReference>
<name>A0A2P8ABJ0_9PEZI</name>
<evidence type="ECO:0000256" key="3">
    <source>
        <dbReference type="ARBA" id="ARBA00022618"/>
    </source>
</evidence>
<feature type="region of interest" description="Disordered" evidence="8">
    <location>
        <begin position="117"/>
        <end position="241"/>
    </location>
</feature>
<evidence type="ECO:0000313" key="9">
    <source>
        <dbReference type="EMBL" id="PSK57803.1"/>
    </source>
</evidence>
<dbReference type="AlphaFoldDB" id="A0A2P8ABJ0"/>
<dbReference type="GO" id="GO:0005634">
    <property type="term" value="C:nucleus"/>
    <property type="evidence" value="ECO:0007669"/>
    <property type="project" value="UniProtKB-SubCell"/>
</dbReference>
<feature type="compositionally biased region" description="Polar residues" evidence="8">
    <location>
        <begin position="161"/>
        <end position="174"/>
    </location>
</feature>
<evidence type="ECO:0000256" key="4">
    <source>
        <dbReference type="ARBA" id="ARBA00022776"/>
    </source>
</evidence>
<evidence type="ECO:0000256" key="7">
    <source>
        <dbReference type="ARBA" id="ARBA00023306"/>
    </source>
</evidence>